<dbReference type="PROSITE" id="PS00108">
    <property type="entry name" value="PROTEIN_KINASE_ST"/>
    <property type="match status" value="1"/>
</dbReference>
<dbReference type="InterPro" id="IPR011009">
    <property type="entry name" value="Kinase-like_dom_sf"/>
</dbReference>
<dbReference type="PROSITE" id="PS50012">
    <property type="entry name" value="RCC1_3"/>
    <property type="match status" value="6"/>
</dbReference>
<keyword evidence="1" id="KW-0808">Transferase</keyword>
<evidence type="ECO:0000256" key="6">
    <source>
        <dbReference type="ARBA" id="ARBA00022777"/>
    </source>
</evidence>
<dbReference type="Gene3D" id="3.30.40.10">
    <property type="entry name" value="Zinc/RING finger domain, C3HC4 (zinc finger)"/>
    <property type="match status" value="1"/>
</dbReference>
<evidence type="ECO:0000256" key="8">
    <source>
        <dbReference type="ARBA" id="ARBA00022840"/>
    </source>
</evidence>
<evidence type="ECO:0000313" key="16">
    <source>
        <dbReference type="EMBL" id="PWZ17238.1"/>
    </source>
</evidence>
<dbReference type="InterPro" id="IPR058923">
    <property type="entry name" value="RCC1-like_dom"/>
</dbReference>
<dbReference type="Pfam" id="PF08381">
    <property type="entry name" value="BRX"/>
    <property type="match status" value="1"/>
</dbReference>
<dbReference type="CDD" id="cd00065">
    <property type="entry name" value="FYVE_like_SF"/>
    <property type="match status" value="1"/>
</dbReference>
<dbReference type="FunFam" id="1.10.510.10:FF:000466">
    <property type="entry name" value="MAP kinase kinase kinase18"/>
    <property type="match status" value="1"/>
</dbReference>
<feature type="domain" description="BRX" evidence="15">
    <location>
        <begin position="1357"/>
        <end position="1412"/>
    </location>
</feature>
<dbReference type="Gene3D" id="1.10.510.10">
    <property type="entry name" value="Transferase(Phosphotransferase) domain 1"/>
    <property type="match status" value="1"/>
</dbReference>
<feature type="region of interest" description="Disordered" evidence="12">
    <location>
        <begin position="1066"/>
        <end position="1106"/>
    </location>
</feature>
<dbReference type="InterPro" id="IPR017455">
    <property type="entry name" value="Znf_FYVE-rel"/>
</dbReference>
<feature type="binding site" evidence="11">
    <location>
        <position position="41"/>
    </location>
    <ligand>
        <name>ATP</name>
        <dbReference type="ChEBI" id="CHEBI:30616"/>
    </ligand>
</feature>
<evidence type="ECO:0000256" key="3">
    <source>
        <dbReference type="ARBA" id="ARBA00022737"/>
    </source>
</evidence>
<evidence type="ECO:0000256" key="7">
    <source>
        <dbReference type="ARBA" id="ARBA00022833"/>
    </source>
</evidence>
<evidence type="ECO:0000256" key="5">
    <source>
        <dbReference type="ARBA" id="ARBA00022771"/>
    </source>
</evidence>
<dbReference type="ExpressionAtlas" id="A0A3L6E9J4">
    <property type="expression patterns" value="baseline and differential"/>
</dbReference>
<evidence type="ECO:0000256" key="4">
    <source>
        <dbReference type="ARBA" id="ARBA00022741"/>
    </source>
</evidence>
<feature type="region of interest" description="Disordered" evidence="12">
    <location>
        <begin position="585"/>
        <end position="605"/>
    </location>
</feature>
<evidence type="ECO:0000256" key="12">
    <source>
        <dbReference type="SAM" id="MobiDB-lite"/>
    </source>
</evidence>
<organism evidence="16">
    <name type="scientific">Zea mays</name>
    <name type="common">Maize</name>
    <dbReference type="NCBI Taxonomy" id="4577"/>
    <lineage>
        <taxon>Eukaryota</taxon>
        <taxon>Viridiplantae</taxon>
        <taxon>Streptophyta</taxon>
        <taxon>Embryophyta</taxon>
        <taxon>Tracheophyta</taxon>
        <taxon>Spermatophyta</taxon>
        <taxon>Magnoliopsida</taxon>
        <taxon>Liliopsida</taxon>
        <taxon>Poales</taxon>
        <taxon>Poaceae</taxon>
        <taxon>PACMAD clade</taxon>
        <taxon>Panicoideae</taxon>
        <taxon>Andropogonodae</taxon>
        <taxon>Andropogoneae</taxon>
        <taxon>Tripsacinae</taxon>
        <taxon>Zea</taxon>
    </lineage>
</organism>
<dbReference type="PROSITE" id="PS51514">
    <property type="entry name" value="BRX"/>
    <property type="match status" value="1"/>
</dbReference>
<dbReference type="Pfam" id="PF25390">
    <property type="entry name" value="WD40_RLD"/>
    <property type="match status" value="1"/>
</dbReference>
<dbReference type="GO" id="GO:0008270">
    <property type="term" value="F:zinc ion binding"/>
    <property type="evidence" value="ECO:0007669"/>
    <property type="project" value="UniProtKB-KW"/>
</dbReference>
<keyword evidence="7" id="KW-0862">Zinc</keyword>
<keyword evidence="3" id="KW-0677">Repeat</keyword>
<dbReference type="PROSITE" id="PS50011">
    <property type="entry name" value="PROTEIN_KINASE_DOM"/>
    <property type="match status" value="1"/>
</dbReference>
<feature type="compositionally biased region" description="Low complexity" evidence="12">
    <location>
        <begin position="585"/>
        <end position="601"/>
    </location>
</feature>
<dbReference type="Pfam" id="PF01363">
    <property type="entry name" value="FYVE"/>
    <property type="match status" value="1"/>
</dbReference>
<feature type="compositionally biased region" description="Basic and acidic residues" evidence="12">
    <location>
        <begin position="1079"/>
        <end position="1094"/>
    </location>
</feature>
<name>A0A3L6E9J4_MAIZE</name>
<feature type="region of interest" description="Disordered" evidence="12">
    <location>
        <begin position="1221"/>
        <end position="1243"/>
    </location>
</feature>
<dbReference type="InterPro" id="IPR000306">
    <property type="entry name" value="Znf_FYVE"/>
</dbReference>
<sequence length="1416" mass="151940">MMADAGISGRHLTRLRTLGRGASGAVVSLFAAGEGELVAVKSAGGAAAAAQLRREGGIMASLSSPHVLPCLGFRAAAGGEFQLLLEFAPGGSLVDAVGRNGGRLEEPAVRAYAADVARGIAYLHGEEGVVHGDVKARNVVIGADGRAMLADFGCARRAGSGGPIGGTPAFMAPEVARGEDQGPAADVWALGCTVIEMATGRAPWTHVDDVPAAVRLIGYTDAVPEAPEWLSAETKDFLDKCLRREASERWTAAQLLEHPFLASAGEAEDDAKPRWVSPKSTLDAAFWESDEEEEEMPESAADRIRALAGPCSALPDWESDDDGWIDVSSGYSELPNAAAAAAVAGQEVRFPSTQCEIPSTTAVATSSEQAHHEAPVAAPAAETTSYGIFGGGDESESELFDADSDVGDDPVHNALIALKKGSKLIKYSRKGRPKIREFRLSSDETSLVWYSHSKVKYLVLSSVSRIIPGQRTAVFRRFLRPEKDYLSFSLIYKNGQRSLDLVCKDQAEVEVWFSTLEALITSCRKSYSADGPSDRLSVSDEVSHYQDTFHDTTLDIASSITRTFNSAKTDVVSDRANMLRASTDSSRLSISSAPSSSSQGSGQDDIESLGDVYVWGEVWTDMIPAEGSANYLCSKADILIPKPLESDVVLDVQQIACGYRHIALTTRQGEVFAWGEELGGRLGHGTDADISRPKLVEALAVSNVEYVACGEFHTCAITASGDLYTWGDGYYNAGLLGHGAGTSHWLPKRVSGPLEGVQVLSVSCGSWHSALTTSSGKVFTFGDGTFGALGHGNRHTVAYPKEVETLSGFRTIKVACGLWHSAAIVETTNQAGVNVISRKLFTWGAGDKNPLGHGDKDARLVPTCVQSLIDYNFHQVACGHSMTIALSTSGHVFTMGSSSNGQLGNPKSDGKHPTPVQDRLAGELVEEISCGSCHVAVLTSRSEVYTWGMGANGRLGHGGVEDKKKPTLVEALKDRHVKSIACGSNFTTCICIHKWVSGADQSVCSGCRQPFGFTRKRHNCYNCGLVHCHACSSKKVLKAALAPTPGKPHRVCDSCFMKLKAAETSSNSSHSKRNAIARRSVDSKDRSERPEIRSSRLATGSTAEPLKQAELKAVRNEIKPDPMSTMRAPQVPSMLPFNNLAFGATFGGPASLKPMTMAPMPMAMPMSPAPLTKKPTPAAATPLCGKSDTDNLKMAKQVLNEDISKLQSQVNKLKQKCDAQEEQLQKAERRAEHSASTAAEESSRRNGVLEFIRFLDNELKSIADRVPSDAADGLKALQNHSERFLTEQGVRPLEATGMHRKCASIGNLVMSQDGSAGNASSSAASLASESPCHRIMENSSRANGDLAPKLGGTHGEVQLIEQFEPGVYVTLIQLRDGTKVFKRVRFSKRRFAEQQAEEWWRENQERVFRKYNHPAN</sequence>
<dbReference type="InterPro" id="IPR011011">
    <property type="entry name" value="Znf_FYVE_PHD"/>
</dbReference>
<feature type="compositionally biased region" description="Basic and acidic residues" evidence="12">
    <location>
        <begin position="1221"/>
        <end position="1233"/>
    </location>
</feature>
<gene>
    <name evidence="16" type="primary">HERC1_0</name>
    <name evidence="16" type="ORF">Zm00014a_000025</name>
</gene>
<feature type="repeat" description="RCC1" evidence="10">
    <location>
        <begin position="838"/>
        <end position="889"/>
    </location>
</feature>
<dbReference type="PANTHER" id="PTHR22870:SF352">
    <property type="entry name" value="REGULATOR OF CHROMOSOME CONDENSATION (RCC1) FAMILY PROTEIN"/>
    <property type="match status" value="1"/>
</dbReference>
<feature type="repeat" description="RCC1" evidence="10">
    <location>
        <begin position="669"/>
        <end position="720"/>
    </location>
</feature>
<dbReference type="GO" id="GO:0004672">
    <property type="term" value="F:protein kinase activity"/>
    <property type="evidence" value="ECO:0007669"/>
    <property type="project" value="InterPro"/>
</dbReference>
<evidence type="ECO:0000259" key="13">
    <source>
        <dbReference type="PROSITE" id="PS50011"/>
    </source>
</evidence>
<dbReference type="InterPro" id="IPR027988">
    <property type="entry name" value="BRX_N"/>
</dbReference>
<reference evidence="16" key="1">
    <citation type="journal article" date="2018" name="Nat. Genet.">
        <title>Extensive intraspecific gene order and gene structural variations between Mo17 and other maize genomes.</title>
        <authorList>
            <person name="Sun S."/>
            <person name="Zhou Y."/>
            <person name="Chen J."/>
            <person name="Shi J."/>
            <person name="Zhao H."/>
            <person name="Zhao H."/>
            <person name="Song W."/>
            <person name="Zhang M."/>
            <person name="Cui Y."/>
            <person name="Dong X."/>
            <person name="Liu H."/>
            <person name="Ma X."/>
            <person name="Jiao Y."/>
            <person name="Wang B."/>
            <person name="Wei X."/>
            <person name="Stein J.C."/>
            <person name="Glaubitz J.C."/>
            <person name="Lu F."/>
            <person name="Yu G."/>
            <person name="Liang C."/>
            <person name="Fengler K."/>
            <person name="Li B."/>
            <person name="Rafalski A."/>
            <person name="Schnable P.S."/>
            <person name="Ware D.H."/>
            <person name="Buckler E.S."/>
            <person name="Lai J."/>
        </authorList>
    </citation>
    <scope>NUCLEOTIDE SEQUENCE [LARGE SCALE GENOMIC DNA]</scope>
    <source>
        <tissue evidence="16">Seedling</tissue>
    </source>
</reference>
<keyword evidence="6" id="KW-0418">Kinase</keyword>
<proteinExistence type="predicted"/>
<evidence type="ECO:0000256" key="9">
    <source>
        <dbReference type="PROSITE-ProRule" id="PRU00091"/>
    </source>
</evidence>
<dbReference type="GO" id="GO:0005524">
    <property type="term" value="F:ATP binding"/>
    <property type="evidence" value="ECO:0007669"/>
    <property type="project" value="UniProtKB-UniRule"/>
</dbReference>
<dbReference type="InterPro" id="IPR008271">
    <property type="entry name" value="Ser/Thr_kinase_AS"/>
</dbReference>
<comment type="caution">
    <text evidence="16">The sequence shown here is derived from an EMBL/GenBank/DDBJ whole genome shotgun (WGS) entry which is preliminary data.</text>
</comment>
<feature type="repeat" description="RCC1" evidence="10">
    <location>
        <begin position="942"/>
        <end position="993"/>
    </location>
</feature>
<evidence type="ECO:0000259" key="15">
    <source>
        <dbReference type="PROSITE" id="PS51514"/>
    </source>
</evidence>
<dbReference type="InterPro" id="IPR000719">
    <property type="entry name" value="Prot_kinase_dom"/>
</dbReference>
<dbReference type="Gene3D" id="2.30.29.30">
    <property type="entry name" value="Pleckstrin-homology domain (PH domain)/Phosphotyrosine-binding domain (PTB)"/>
    <property type="match status" value="1"/>
</dbReference>
<dbReference type="Pfam" id="PF13713">
    <property type="entry name" value="BRX_N"/>
    <property type="match status" value="1"/>
</dbReference>
<dbReference type="SUPFAM" id="SSF57903">
    <property type="entry name" value="FYVE/PHD zinc finger"/>
    <property type="match status" value="1"/>
</dbReference>
<evidence type="ECO:0000256" key="10">
    <source>
        <dbReference type="PROSITE-ProRule" id="PRU00235"/>
    </source>
</evidence>
<dbReference type="CDD" id="cd06606">
    <property type="entry name" value="STKc_MAPKKK"/>
    <property type="match status" value="1"/>
</dbReference>
<keyword evidence="4 11" id="KW-0547">Nucleotide-binding</keyword>
<dbReference type="InterPro" id="IPR051210">
    <property type="entry name" value="Ub_ligase/GEF_domain"/>
</dbReference>
<dbReference type="Pfam" id="PF00069">
    <property type="entry name" value="Pkinase"/>
    <property type="match status" value="1"/>
</dbReference>
<dbReference type="InterPro" id="IPR017441">
    <property type="entry name" value="Protein_kinase_ATP_BS"/>
</dbReference>
<dbReference type="SMART" id="SM00220">
    <property type="entry name" value="S_TKc"/>
    <property type="match status" value="1"/>
</dbReference>
<feature type="region of interest" description="Disordered" evidence="12">
    <location>
        <begin position="897"/>
        <end position="916"/>
    </location>
</feature>
<dbReference type="SMART" id="SM00064">
    <property type="entry name" value="FYVE"/>
    <property type="match status" value="1"/>
</dbReference>
<keyword evidence="8 11" id="KW-0067">ATP-binding</keyword>
<dbReference type="InterPro" id="IPR000408">
    <property type="entry name" value="Reg_chr_condens"/>
</dbReference>
<dbReference type="Proteomes" id="UP000251960">
    <property type="component" value="Chromosome 6"/>
</dbReference>
<feature type="repeat" description="RCC1" evidence="10">
    <location>
        <begin position="776"/>
        <end position="827"/>
    </location>
</feature>
<dbReference type="PRINTS" id="PR00633">
    <property type="entry name" value="RCCNDNSATION"/>
</dbReference>
<dbReference type="InterPro" id="IPR013591">
    <property type="entry name" value="Brevis_radix_dom"/>
</dbReference>
<evidence type="ECO:0000256" key="1">
    <source>
        <dbReference type="ARBA" id="ARBA00022679"/>
    </source>
</evidence>
<dbReference type="EMBL" id="NCVQ01000007">
    <property type="protein sequence ID" value="PWZ17238.1"/>
    <property type="molecule type" value="Genomic_DNA"/>
</dbReference>
<feature type="repeat" description="RCC1" evidence="10">
    <location>
        <begin position="721"/>
        <end position="775"/>
    </location>
</feature>
<feature type="domain" description="FYVE-type" evidence="14">
    <location>
        <begin position="998"/>
        <end position="1060"/>
    </location>
</feature>
<dbReference type="InterPro" id="IPR011993">
    <property type="entry name" value="PH-like_dom_sf"/>
</dbReference>
<accession>A0A3L6E9J4</accession>
<evidence type="ECO:0000256" key="11">
    <source>
        <dbReference type="PROSITE-ProRule" id="PRU10141"/>
    </source>
</evidence>
<dbReference type="PROSITE" id="PS00107">
    <property type="entry name" value="PROTEIN_KINASE_ATP"/>
    <property type="match status" value="1"/>
</dbReference>
<keyword evidence="2" id="KW-0479">Metal-binding</keyword>
<dbReference type="InterPro" id="IPR013083">
    <property type="entry name" value="Znf_RING/FYVE/PHD"/>
</dbReference>
<dbReference type="SUPFAM" id="SSF50985">
    <property type="entry name" value="RCC1/BLIP-II"/>
    <property type="match status" value="1"/>
</dbReference>
<feature type="repeat" description="RCC1" evidence="10">
    <location>
        <begin position="890"/>
        <end position="941"/>
    </location>
</feature>
<dbReference type="Gene3D" id="2.130.10.30">
    <property type="entry name" value="Regulator of chromosome condensation 1/beta-lactamase-inhibitor protein II"/>
    <property type="match status" value="2"/>
</dbReference>
<dbReference type="PROSITE" id="PS00626">
    <property type="entry name" value="RCC1_2"/>
    <property type="match status" value="1"/>
</dbReference>
<protein>
    <submittedName>
        <fullName evidence="16">Putative E3 ubiquitin-protein ligase HERC1</fullName>
    </submittedName>
</protein>
<keyword evidence="5 9" id="KW-0863">Zinc-finger</keyword>
<dbReference type="InterPro" id="IPR009091">
    <property type="entry name" value="RCC1/BLIP-II"/>
</dbReference>
<dbReference type="FunFam" id="2.130.10.30:FF:000028">
    <property type="entry name" value="PH, RCC1 and FYVE domains-containing protein 1"/>
    <property type="match status" value="1"/>
</dbReference>
<evidence type="ECO:0000256" key="2">
    <source>
        <dbReference type="ARBA" id="ARBA00022723"/>
    </source>
</evidence>
<dbReference type="PANTHER" id="PTHR22870">
    <property type="entry name" value="REGULATOR OF CHROMOSOME CONDENSATION"/>
    <property type="match status" value="1"/>
</dbReference>
<evidence type="ECO:0000259" key="14">
    <source>
        <dbReference type="PROSITE" id="PS50178"/>
    </source>
</evidence>
<dbReference type="CDD" id="cd13365">
    <property type="entry name" value="PH_PLC_plant-like"/>
    <property type="match status" value="1"/>
</dbReference>
<dbReference type="SUPFAM" id="SSF50729">
    <property type="entry name" value="PH domain-like"/>
    <property type="match status" value="1"/>
</dbReference>
<dbReference type="SUPFAM" id="SSF56112">
    <property type="entry name" value="Protein kinase-like (PK-like)"/>
    <property type="match status" value="1"/>
</dbReference>
<feature type="domain" description="Protein kinase" evidence="13">
    <location>
        <begin position="12"/>
        <end position="261"/>
    </location>
</feature>
<dbReference type="PROSITE" id="PS50178">
    <property type="entry name" value="ZF_FYVE"/>
    <property type="match status" value="1"/>
</dbReference>